<evidence type="ECO:0000313" key="1">
    <source>
        <dbReference type="EMBL" id="GLR51235.1"/>
    </source>
</evidence>
<dbReference type="Gene3D" id="1.10.1750.10">
    <property type="match status" value="1"/>
</dbReference>
<gene>
    <name evidence="1" type="ORF">GCM10007923_24430</name>
</gene>
<sequence length="117" mass="13547">MMNPYDADQRLEVMLACCFKAVAVHFSHIPVREIIWPPHDMFDAALARQIAIHILHVEFDVPRRRIVKMQDRQRTSISFAIQRIDNRLTCPVFARAYGRMAARAKDIFLQQAQKAAA</sequence>
<proteinExistence type="predicted"/>
<dbReference type="InterPro" id="IPR010921">
    <property type="entry name" value="Trp_repressor/repl_initiator"/>
</dbReference>
<evidence type="ECO:0000313" key="2">
    <source>
        <dbReference type="Proteomes" id="UP001156702"/>
    </source>
</evidence>
<comment type="caution">
    <text evidence="1">The sequence shown here is derived from an EMBL/GenBank/DDBJ whole genome shotgun (WGS) entry which is preliminary data.</text>
</comment>
<name>A0ABQ5ZEL4_9HYPH</name>
<dbReference type="SUPFAM" id="SSF48295">
    <property type="entry name" value="TrpR-like"/>
    <property type="match status" value="1"/>
</dbReference>
<accession>A0ABQ5ZEL4</accession>
<organism evidence="1 2">
    <name type="scientific">Shinella yambaruensis</name>
    <dbReference type="NCBI Taxonomy" id="415996"/>
    <lineage>
        <taxon>Bacteria</taxon>
        <taxon>Pseudomonadati</taxon>
        <taxon>Pseudomonadota</taxon>
        <taxon>Alphaproteobacteria</taxon>
        <taxon>Hyphomicrobiales</taxon>
        <taxon>Rhizobiaceae</taxon>
        <taxon>Shinella</taxon>
    </lineage>
</organism>
<dbReference type="Proteomes" id="UP001156702">
    <property type="component" value="Unassembled WGS sequence"/>
</dbReference>
<reference evidence="2" key="1">
    <citation type="journal article" date="2019" name="Int. J. Syst. Evol. Microbiol.">
        <title>The Global Catalogue of Microorganisms (GCM) 10K type strain sequencing project: providing services to taxonomists for standard genome sequencing and annotation.</title>
        <authorList>
            <consortium name="The Broad Institute Genomics Platform"/>
            <consortium name="The Broad Institute Genome Sequencing Center for Infectious Disease"/>
            <person name="Wu L."/>
            <person name="Ma J."/>
        </authorList>
    </citation>
    <scope>NUCLEOTIDE SEQUENCE [LARGE SCALE GENOMIC DNA]</scope>
    <source>
        <strain evidence="2">NBRC 102122</strain>
    </source>
</reference>
<keyword evidence="2" id="KW-1185">Reference proteome</keyword>
<protein>
    <submittedName>
        <fullName evidence="1">Uncharacterized protein</fullName>
    </submittedName>
</protein>
<dbReference type="EMBL" id="BSOP01000018">
    <property type="protein sequence ID" value="GLR51235.1"/>
    <property type="molecule type" value="Genomic_DNA"/>
</dbReference>
<dbReference type="RefSeq" id="WP_244768419.1">
    <property type="nucleotide sequence ID" value="NZ_BSOP01000018.1"/>
</dbReference>